<evidence type="ECO:0000256" key="1">
    <source>
        <dbReference type="ARBA" id="ARBA00023015"/>
    </source>
</evidence>
<dbReference type="SUPFAM" id="SSF55781">
    <property type="entry name" value="GAF domain-like"/>
    <property type="match status" value="1"/>
</dbReference>
<comment type="caution">
    <text evidence="6">The sequence shown here is derived from an EMBL/GenBank/DDBJ whole genome shotgun (WGS) entry which is preliminary data.</text>
</comment>
<dbReference type="PROSITE" id="PS51077">
    <property type="entry name" value="HTH_ICLR"/>
    <property type="match status" value="1"/>
</dbReference>
<dbReference type="InterPro" id="IPR036390">
    <property type="entry name" value="WH_DNA-bd_sf"/>
</dbReference>
<dbReference type="Proteomes" id="UP000606921">
    <property type="component" value="Unassembled WGS sequence"/>
</dbReference>
<dbReference type="Pfam" id="PF09339">
    <property type="entry name" value="HTH_IclR"/>
    <property type="match status" value="1"/>
</dbReference>
<dbReference type="RefSeq" id="WP_235988718.1">
    <property type="nucleotide sequence ID" value="NZ_CABFWF030000014.1"/>
</dbReference>
<dbReference type="EMBL" id="CABFWF030000014">
    <property type="protein sequence ID" value="CAD7047885.1"/>
    <property type="molecule type" value="Genomic_DNA"/>
</dbReference>
<dbReference type="Pfam" id="PF01614">
    <property type="entry name" value="IclR_C"/>
    <property type="match status" value="1"/>
</dbReference>
<dbReference type="PROSITE" id="PS51078">
    <property type="entry name" value="ICLR_ED"/>
    <property type="match status" value="1"/>
</dbReference>
<dbReference type="PANTHER" id="PTHR30136:SF39">
    <property type="entry name" value="TRANSCRIPTIONAL REGULATORY PROTEIN"/>
    <property type="match status" value="1"/>
</dbReference>
<protein>
    <submittedName>
        <fullName evidence="6">IclR family transcriptional regulator</fullName>
    </submittedName>
</protein>
<name>A0ABN7JU06_9HYPH</name>
<keyword evidence="7" id="KW-1185">Reference proteome</keyword>
<accession>A0ABN7JU06</accession>
<dbReference type="InterPro" id="IPR014757">
    <property type="entry name" value="Tscrpt_reg_IclR_C"/>
</dbReference>
<gene>
    <name evidence="6" type="ORF">REJC140_01310</name>
</gene>
<dbReference type="InterPro" id="IPR050707">
    <property type="entry name" value="HTH_MetabolicPath_Reg"/>
</dbReference>
<organism evidence="6 7">
    <name type="scientific">Pseudorhizobium endolithicum</name>
    <dbReference type="NCBI Taxonomy" id="1191678"/>
    <lineage>
        <taxon>Bacteria</taxon>
        <taxon>Pseudomonadati</taxon>
        <taxon>Pseudomonadota</taxon>
        <taxon>Alphaproteobacteria</taxon>
        <taxon>Hyphomicrobiales</taxon>
        <taxon>Rhizobiaceae</taxon>
        <taxon>Rhizobium/Agrobacterium group</taxon>
        <taxon>Pseudorhizobium</taxon>
    </lineage>
</organism>
<evidence type="ECO:0000259" key="5">
    <source>
        <dbReference type="PROSITE" id="PS51078"/>
    </source>
</evidence>
<evidence type="ECO:0000256" key="2">
    <source>
        <dbReference type="ARBA" id="ARBA00023125"/>
    </source>
</evidence>
<evidence type="ECO:0000313" key="6">
    <source>
        <dbReference type="EMBL" id="CAD7047885.1"/>
    </source>
</evidence>
<keyword evidence="3" id="KW-0804">Transcription</keyword>
<dbReference type="SUPFAM" id="SSF46785">
    <property type="entry name" value="Winged helix' DNA-binding domain"/>
    <property type="match status" value="1"/>
</dbReference>
<dbReference type="Gene3D" id="3.30.450.40">
    <property type="match status" value="1"/>
</dbReference>
<dbReference type="PANTHER" id="PTHR30136">
    <property type="entry name" value="HELIX-TURN-HELIX TRANSCRIPTIONAL REGULATOR, ICLR FAMILY"/>
    <property type="match status" value="1"/>
</dbReference>
<reference evidence="6 7" key="1">
    <citation type="submission" date="2020-11" db="EMBL/GenBank/DDBJ databases">
        <authorList>
            <person name="Lassalle F."/>
        </authorList>
    </citation>
    <scope>NUCLEOTIDE SEQUENCE [LARGE SCALE GENOMIC DNA]</scope>
    <source>
        <strain evidence="6 7">JC140</strain>
    </source>
</reference>
<dbReference type="Gene3D" id="1.10.10.10">
    <property type="entry name" value="Winged helix-like DNA-binding domain superfamily/Winged helix DNA-binding domain"/>
    <property type="match status" value="1"/>
</dbReference>
<keyword evidence="2" id="KW-0238">DNA-binding</keyword>
<dbReference type="InterPro" id="IPR005471">
    <property type="entry name" value="Tscrpt_reg_IclR_N"/>
</dbReference>
<evidence type="ECO:0000259" key="4">
    <source>
        <dbReference type="PROSITE" id="PS51077"/>
    </source>
</evidence>
<dbReference type="SMART" id="SM00346">
    <property type="entry name" value="HTH_ICLR"/>
    <property type="match status" value="1"/>
</dbReference>
<proteinExistence type="predicted"/>
<dbReference type="InterPro" id="IPR036388">
    <property type="entry name" value="WH-like_DNA-bd_sf"/>
</dbReference>
<feature type="domain" description="IclR-ED" evidence="5">
    <location>
        <begin position="83"/>
        <end position="267"/>
    </location>
</feature>
<dbReference type="InterPro" id="IPR029016">
    <property type="entry name" value="GAF-like_dom_sf"/>
</dbReference>
<keyword evidence="1" id="KW-0805">Transcription regulation</keyword>
<evidence type="ECO:0000313" key="7">
    <source>
        <dbReference type="Proteomes" id="UP000606921"/>
    </source>
</evidence>
<feature type="domain" description="HTH iclR-type" evidence="4">
    <location>
        <begin position="19"/>
        <end position="82"/>
    </location>
</feature>
<sequence>MDRLLHNMHMQEVASASGAQAVERALRLLSVVGRGAENGMPLAEIVRESRLNKPTARRLLMALMRSRLVEQDDLTRRYYLGGELYVLGMLASRRHGLLEMAAESLRRLSVVSTDTSFVSMRRDDYAVCLHRQEGTHPVRTHALQTGDQNPLGVGAGSLAMLAALSDIEIDAILHKTEGVIAEQYPGYTPEIIREDVRLTRERGYALNPGRVISSSWGIGMAILFPDGRLAGALSIAAIDSRMAEARQAELAALLCEEVARVEAKLSGLFASNGAGLRNNKHGLPLAQALPRKG</sequence>
<evidence type="ECO:0000256" key="3">
    <source>
        <dbReference type="ARBA" id="ARBA00023163"/>
    </source>
</evidence>